<organism evidence="10 11">
    <name type="scientific">Anaeromicrobium sediminis</name>
    <dbReference type="NCBI Taxonomy" id="1478221"/>
    <lineage>
        <taxon>Bacteria</taxon>
        <taxon>Bacillati</taxon>
        <taxon>Bacillota</taxon>
        <taxon>Clostridia</taxon>
        <taxon>Peptostreptococcales</taxon>
        <taxon>Thermotaleaceae</taxon>
        <taxon>Anaeromicrobium</taxon>
    </lineage>
</organism>
<evidence type="ECO:0000313" key="10">
    <source>
        <dbReference type="EMBL" id="PAB58750.1"/>
    </source>
</evidence>
<evidence type="ECO:0000256" key="1">
    <source>
        <dbReference type="ARBA" id="ARBA00022516"/>
    </source>
</evidence>
<dbReference type="RefSeq" id="WP_095134330.1">
    <property type="nucleotide sequence ID" value="NZ_NIBG01000012.1"/>
</dbReference>
<keyword evidence="8" id="KW-0963">Cytoplasm</keyword>
<dbReference type="EMBL" id="NIBG01000012">
    <property type="protein sequence ID" value="PAB58750.1"/>
    <property type="molecule type" value="Genomic_DNA"/>
</dbReference>
<dbReference type="Gene3D" id="3.90.470.20">
    <property type="entry name" value="4'-phosphopantetheinyl transferase domain"/>
    <property type="match status" value="1"/>
</dbReference>
<evidence type="ECO:0000256" key="6">
    <source>
        <dbReference type="ARBA" id="ARBA00023098"/>
    </source>
</evidence>
<dbReference type="GO" id="GO:0006633">
    <property type="term" value="P:fatty acid biosynthetic process"/>
    <property type="evidence" value="ECO:0007669"/>
    <property type="project" value="UniProtKB-UniRule"/>
</dbReference>
<comment type="catalytic activity">
    <reaction evidence="8">
        <text>apo-[ACP] + CoA = holo-[ACP] + adenosine 3',5'-bisphosphate + H(+)</text>
        <dbReference type="Rhea" id="RHEA:12068"/>
        <dbReference type="Rhea" id="RHEA-COMP:9685"/>
        <dbReference type="Rhea" id="RHEA-COMP:9690"/>
        <dbReference type="ChEBI" id="CHEBI:15378"/>
        <dbReference type="ChEBI" id="CHEBI:29999"/>
        <dbReference type="ChEBI" id="CHEBI:57287"/>
        <dbReference type="ChEBI" id="CHEBI:58343"/>
        <dbReference type="ChEBI" id="CHEBI:64479"/>
        <dbReference type="EC" id="2.7.8.7"/>
    </reaction>
</comment>
<proteinExistence type="inferred from homology"/>
<evidence type="ECO:0000256" key="3">
    <source>
        <dbReference type="ARBA" id="ARBA00022723"/>
    </source>
</evidence>
<evidence type="ECO:0000256" key="7">
    <source>
        <dbReference type="ARBA" id="ARBA00023160"/>
    </source>
</evidence>
<comment type="subcellular location">
    <subcellularLocation>
        <location evidence="8">Cytoplasm</location>
    </subcellularLocation>
</comment>
<dbReference type="EC" id="2.7.8.7" evidence="8"/>
<dbReference type="InterPro" id="IPR008278">
    <property type="entry name" value="4-PPantetheinyl_Trfase_dom"/>
</dbReference>
<keyword evidence="6 8" id="KW-0443">Lipid metabolism</keyword>
<keyword evidence="4 8" id="KW-0276">Fatty acid metabolism</keyword>
<dbReference type="InterPro" id="IPR002582">
    <property type="entry name" value="ACPS"/>
</dbReference>
<keyword evidence="7 8" id="KW-0275">Fatty acid biosynthesis</keyword>
<evidence type="ECO:0000256" key="5">
    <source>
        <dbReference type="ARBA" id="ARBA00022842"/>
    </source>
</evidence>
<dbReference type="InterPro" id="IPR004568">
    <property type="entry name" value="Ppantetheine-prot_Trfase_dom"/>
</dbReference>
<accession>A0A267MIX6</accession>
<evidence type="ECO:0000259" key="9">
    <source>
        <dbReference type="Pfam" id="PF01648"/>
    </source>
</evidence>
<dbReference type="AlphaFoldDB" id="A0A267MIX6"/>
<comment type="caution">
    <text evidence="10">The sequence shown here is derived from an EMBL/GenBank/DDBJ whole genome shotgun (WGS) entry which is preliminary data.</text>
</comment>
<comment type="function">
    <text evidence="8">Transfers the 4'-phosphopantetheine moiety from coenzyme A to a Ser of acyl-carrier-protein.</text>
</comment>
<sequence>MIKGIGIDIIEIYRIEEAIERNKRFIERIFTEKEIEYFQKVNYNTNTIAGNFAAKEAIMKVLGTGLRNFKLKDIEVVRNELGKPEAILHNNAKKIKEQLGISNIMISISHSKKYAVANAVGE</sequence>
<protein>
    <recommendedName>
        <fullName evidence="8">Holo-[acyl-carrier-protein] synthase</fullName>
        <shortName evidence="8">Holo-ACP synthase</shortName>
        <ecNumber evidence="8">2.7.8.7</ecNumber>
    </recommendedName>
    <alternativeName>
        <fullName evidence="8">4'-phosphopantetheinyl transferase AcpS</fullName>
    </alternativeName>
</protein>
<dbReference type="SUPFAM" id="SSF56214">
    <property type="entry name" value="4'-phosphopantetheinyl transferase"/>
    <property type="match status" value="1"/>
</dbReference>
<dbReference type="OrthoDB" id="517356at2"/>
<dbReference type="GO" id="GO:0008897">
    <property type="term" value="F:holo-[acyl-carrier-protein] synthase activity"/>
    <property type="evidence" value="ECO:0007669"/>
    <property type="project" value="UniProtKB-UniRule"/>
</dbReference>
<evidence type="ECO:0000256" key="8">
    <source>
        <dbReference type="HAMAP-Rule" id="MF_00101"/>
    </source>
</evidence>
<evidence type="ECO:0000313" key="11">
    <source>
        <dbReference type="Proteomes" id="UP000216024"/>
    </source>
</evidence>
<evidence type="ECO:0000256" key="4">
    <source>
        <dbReference type="ARBA" id="ARBA00022832"/>
    </source>
</evidence>
<feature type="binding site" evidence="8">
    <location>
        <position position="56"/>
    </location>
    <ligand>
        <name>Mg(2+)</name>
        <dbReference type="ChEBI" id="CHEBI:18420"/>
    </ligand>
</feature>
<dbReference type="InterPro" id="IPR037143">
    <property type="entry name" value="4-PPantetheinyl_Trfase_dom_sf"/>
</dbReference>
<dbReference type="HAMAP" id="MF_00101">
    <property type="entry name" value="AcpS"/>
    <property type="match status" value="1"/>
</dbReference>
<keyword evidence="1 8" id="KW-0444">Lipid biosynthesis</keyword>
<dbReference type="GO" id="GO:0000287">
    <property type="term" value="F:magnesium ion binding"/>
    <property type="evidence" value="ECO:0007669"/>
    <property type="project" value="UniProtKB-UniRule"/>
</dbReference>
<reference evidence="10 11" key="1">
    <citation type="submission" date="2017-06" db="EMBL/GenBank/DDBJ databases">
        <title>Draft genome sequence of anaerobic fermentative bacterium Anaeromicrobium sediminis DY2726D isolated from West Pacific Ocean sediments.</title>
        <authorList>
            <person name="Zeng X."/>
        </authorList>
    </citation>
    <scope>NUCLEOTIDE SEQUENCE [LARGE SCALE GENOMIC DNA]</scope>
    <source>
        <strain evidence="10 11">DY2726D</strain>
    </source>
</reference>
<keyword evidence="5 8" id="KW-0460">Magnesium</keyword>
<feature type="domain" description="4'-phosphopantetheinyl transferase" evidence="9">
    <location>
        <begin position="4"/>
        <end position="116"/>
    </location>
</feature>
<dbReference type="Proteomes" id="UP000216024">
    <property type="component" value="Unassembled WGS sequence"/>
</dbReference>
<keyword evidence="11" id="KW-1185">Reference proteome</keyword>
<dbReference type="NCBIfam" id="TIGR00516">
    <property type="entry name" value="acpS"/>
    <property type="match status" value="1"/>
</dbReference>
<comment type="similarity">
    <text evidence="8">Belongs to the P-Pant transferase superfamily. AcpS family.</text>
</comment>
<dbReference type="Pfam" id="PF01648">
    <property type="entry name" value="ACPS"/>
    <property type="match status" value="1"/>
</dbReference>
<feature type="binding site" evidence="8">
    <location>
        <position position="8"/>
    </location>
    <ligand>
        <name>Mg(2+)</name>
        <dbReference type="ChEBI" id="CHEBI:18420"/>
    </ligand>
</feature>
<comment type="cofactor">
    <cofactor evidence="8">
        <name>Mg(2+)</name>
        <dbReference type="ChEBI" id="CHEBI:18420"/>
    </cofactor>
</comment>
<name>A0A267MIX6_9FIRM</name>
<keyword evidence="3 8" id="KW-0479">Metal-binding</keyword>
<dbReference type="GO" id="GO:0005737">
    <property type="term" value="C:cytoplasm"/>
    <property type="evidence" value="ECO:0007669"/>
    <property type="project" value="UniProtKB-SubCell"/>
</dbReference>
<gene>
    <name evidence="8" type="primary">acpS</name>
    <name evidence="10" type="ORF">CCE28_13855</name>
</gene>
<keyword evidence="2 8" id="KW-0808">Transferase</keyword>
<dbReference type="NCBIfam" id="TIGR00556">
    <property type="entry name" value="pantethn_trn"/>
    <property type="match status" value="1"/>
</dbReference>
<evidence type="ECO:0000256" key="2">
    <source>
        <dbReference type="ARBA" id="ARBA00022679"/>
    </source>
</evidence>